<gene>
    <name evidence="1" type="ORF">PILCRDRAFT_62785</name>
</gene>
<accession>A0A0C3GC21</accession>
<evidence type="ECO:0000313" key="1">
    <source>
        <dbReference type="EMBL" id="KIM88191.1"/>
    </source>
</evidence>
<sequence length="97" mass="10853">MNTVNTSSGFSGFQLLLGHSPHIIPPIVPNFLDHNLKDTSEAHHAELVISKLQTDINEAKDNLFKAKVFQTHFANKNRRPDPTFAIGDKVMLSTLHH</sequence>
<dbReference type="Proteomes" id="UP000054166">
    <property type="component" value="Unassembled WGS sequence"/>
</dbReference>
<keyword evidence="2" id="KW-1185">Reference proteome</keyword>
<evidence type="ECO:0000313" key="2">
    <source>
        <dbReference type="Proteomes" id="UP000054166"/>
    </source>
</evidence>
<name>A0A0C3GC21_PILCF</name>
<dbReference type="EMBL" id="KN832977">
    <property type="protein sequence ID" value="KIM88191.1"/>
    <property type="molecule type" value="Genomic_DNA"/>
</dbReference>
<dbReference type="OrthoDB" id="3268967at2759"/>
<dbReference type="HOGENOM" id="CLU_142395_0_0_1"/>
<reference evidence="2" key="2">
    <citation type="submission" date="2015-01" db="EMBL/GenBank/DDBJ databases">
        <title>Evolutionary Origins and Diversification of the Mycorrhizal Mutualists.</title>
        <authorList>
            <consortium name="DOE Joint Genome Institute"/>
            <consortium name="Mycorrhizal Genomics Consortium"/>
            <person name="Kohler A."/>
            <person name="Kuo A."/>
            <person name="Nagy L.G."/>
            <person name="Floudas D."/>
            <person name="Copeland A."/>
            <person name="Barry K.W."/>
            <person name="Cichocki N."/>
            <person name="Veneault-Fourrey C."/>
            <person name="LaButti K."/>
            <person name="Lindquist E.A."/>
            <person name="Lipzen A."/>
            <person name="Lundell T."/>
            <person name="Morin E."/>
            <person name="Murat C."/>
            <person name="Riley R."/>
            <person name="Ohm R."/>
            <person name="Sun H."/>
            <person name="Tunlid A."/>
            <person name="Henrissat B."/>
            <person name="Grigoriev I.V."/>
            <person name="Hibbett D.S."/>
            <person name="Martin F."/>
        </authorList>
    </citation>
    <scope>NUCLEOTIDE SEQUENCE [LARGE SCALE GENOMIC DNA]</scope>
    <source>
        <strain evidence="2">F 1598</strain>
    </source>
</reference>
<dbReference type="STRING" id="765440.A0A0C3GC21"/>
<dbReference type="InParanoid" id="A0A0C3GC21"/>
<dbReference type="AlphaFoldDB" id="A0A0C3GC21"/>
<reference evidence="1 2" key="1">
    <citation type="submission" date="2014-04" db="EMBL/GenBank/DDBJ databases">
        <authorList>
            <consortium name="DOE Joint Genome Institute"/>
            <person name="Kuo A."/>
            <person name="Tarkka M."/>
            <person name="Buscot F."/>
            <person name="Kohler A."/>
            <person name="Nagy L.G."/>
            <person name="Floudas D."/>
            <person name="Copeland A."/>
            <person name="Barry K.W."/>
            <person name="Cichocki N."/>
            <person name="Veneault-Fourrey C."/>
            <person name="LaButti K."/>
            <person name="Lindquist E.A."/>
            <person name="Lipzen A."/>
            <person name="Lundell T."/>
            <person name="Morin E."/>
            <person name="Murat C."/>
            <person name="Sun H."/>
            <person name="Tunlid A."/>
            <person name="Henrissat B."/>
            <person name="Grigoriev I.V."/>
            <person name="Hibbett D.S."/>
            <person name="Martin F."/>
            <person name="Nordberg H.P."/>
            <person name="Cantor M.N."/>
            <person name="Hua S.X."/>
        </authorList>
    </citation>
    <scope>NUCLEOTIDE SEQUENCE [LARGE SCALE GENOMIC DNA]</scope>
    <source>
        <strain evidence="1 2">F 1598</strain>
    </source>
</reference>
<organism evidence="1 2">
    <name type="scientific">Piloderma croceum (strain F 1598)</name>
    <dbReference type="NCBI Taxonomy" id="765440"/>
    <lineage>
        <taxon>Eukaryota</taxon>
        <taxon>Fungi</taxon>
        <taxon>Dikarya</taxon>
        <taxon>Basidiomycota</taxon>
        <taxon>Agaricomycotina</taxon>
        <taxon>Agaricomycetes</taxon>
        <taxon>Agaricomycetidae</taxon>
        <taxon>Atheliales</taxon>
        <taxon>Atheliaceae</taxon>
        <taxon>Piloderma</taxon>
    </lineage>
</organism>
<proteinExistence type="predicted"/>
<protein>
    <submittedName>
        <fullName evidence="1">Uncharacterized protein</fullName>
    </submittedName>
</protein>